<dbReference type="GO" id="GO:0008270">
    <property type="term" value="F:zinc ion binding"/>
    <property type="evidence" value="ECO:0007669"/>
    <property type="project" value="UniProtKB-KW"/>
</dbReference>
<dbReference type="GO" id="GO:0000151">
    <property type="term" value="C:ubiquitin ligase complex"/>
    <property type="evidence" value="ECO:0007669"/>
    <property type="project" value="TreeGrafter"/>
</dbReference>
<evidence type="ECO:0000313" key="7">
    <source>
        <dbReference type="EMBL" id="CAB3265622.1"/>
    </source>
</evidence>
<feature type="domain" description="RING-type" evidence="6">
    <location>
        <begin position="139"/>
        <end position="179"/>
    </location>
</feature>
<feature type="compositionally biased region" description="Basic residues" evidence="5">
    <location>
        <begin position="38"/>
        <end position="55"/>
    </location>
</feature>
<name>A0A6F9DQ95_9ASCI</name>
<protein>
    <submittedName>
        <fullName evidence="7">RING finger protein 11-like</fullName>
    </submittedName>
</protein>
<gene>
    <name evidence="7" type="primary">Rnf114</name>
</gene>
<dbReference type="EMBL" id="LR789760">
    <property type="protein sequence ID" value="CAB3265622.1"/>
    <property type="molecule type" value="mRNA"/>
</dbReference>
<accession>A0A6F9DQ95</accession>
<evidence type="ECO:0000256" key="1">
    <source>
        <dbReference type="ARBA" id="ARBA00022723"/>
    </source>
</evidence>
<dbReference type="SMART" id="SM00184">
    <property type="entry name" value="RING"/>
    <property type="match status" value="1"/>
</dbReference>
<dbReference type="AlphaFoldDB" id="A0A6F9DQ95"/>
<dbReference type="InterPro" id="IPR001841">
    <property type="entry name" value="Znf_RING"/>
</dbReference>
<evidence type="ECO:0000259" key="6">
    <source>
        <dbReference type="PROSITE" id="PS50089"/>
    </source>
</evidence>
<dbReference type="Gene3D" id="3.30.40.10">
    <property type="entry name" value="Zinc/RING finger domain, C3HC4 (zinc finger)"/>
    <property type="match status" value="1"/>
</dbReference>
<dbReference type="PANTHER" id="PTHR46359:SF3">
    <property type="entry name" value="RING FINGER PROTEIN 11"/>
    <property type="match status" value="1"/>
</dbReference>
<dbReference type="InterPro" id="IPR042981">
    <property type="entry name" value="RNF11_RING-H2"/>
</dbReference>
<evidence type="ECO:0000256" key="4">
    <source>
        <dbReference type="PROSITE-ProRule" id="PRU00175"/>
    </source>
</evidence>
<dbReference type="PROSITE" id="PS50089">
    <property type="entry name" value="ZF_RING_2"/>
    <property type="match status" value="1"/>
</dbReference>
<feature type="compositionally biased region" description="Polar residues" evidence="5">
    <location>
        <begin position="18"/>
        <end position="33"/>
    </location>
</feature>
<dbReference type="GO" id="GO:0006511">
    <property type="term" value="P:ubiquitin-dependent protein catabolic process"/>
    <property type="evidence" value="ECO:0007669"/>
    <property type="project" value="TreeGrafter"/>
</dbReference>
<dbReference type="PANTHER" id="PTHR46359">
    <property type="entry name" value="GEO07743P1"/>
    <property type="match status" value="1"/>
</dbReference>
<reference evidence="7" key="1">
    <citation type="submission" date="2020-04" db="EMBL/GenBank/DDBJ databases">
        <authorList>
            <person name="Neveu A P."/>
        </authorList>
    </citation>
    <scope>NUCLEOTIDE SEQUENCE</scope>
    <source>
        <tissue evidence="7">Whole embryo</tissue>
    </source>
</reference>
<evidence type="ECO:0000256" key="3">
    <source>
        <dbReference type="ARBA" id="ARBA00022833"/>
    </source>
</evidence>
<keyword evidence="2 4" id="KW-0863">Zinc-finger</keyword>
<evidence type="ECO:0000256" key="5">
    <source>
        <dbReference type="SAM" id="MobiDB-lite"/>
    </source>
</evidence>
<dbReference type="SUPFAM" id="SSF57850">
    <property type="entry name" value="RING/U-box"/>
    <property type="match status" value="1"/>
</dbReference>
<organism evidence="7">
    <name type="scientific">Phallusia mammillata</name>
    <dbReference type="NCBI Taxonomy" id="59560"/>
    <lineage>
        <taxon>Eukaryota</taxon>
        <taxon>Metazoa</taxon>
        <taxon>Chordata</taxon>
        <taxon>Tunicata</taxon>
        <taxon>Ascidiacea</taxon>
        <taxon>Phlebobranchia</taxon>
        <taxon>Ascidiidae</taxon>
        <taxon>Phallusia</taxon>
    </lineage>
</organism>
<dbReference type="GO" id="GO:0061630">
    <property type="term" value="F:ubiquitin protein ligase activity"/>
    <property type="evidence" value="ECO:0007669"/>
    <property type="project" value="TreeGrafter"/>
</dbReference>
<feature type="region of interest" description="Disordered" evidence="5">
    <location>
        <begin position="1"/>
        <end position="56"/>
    </location>
</feature>
<sequence length="200" mass="22687">MGNQIASDYELNEDEVEVSSQSDGTLSVTNSRDIPQHSRPHHSRNKNSRKHKSHVRLVPLSGSPKTVVSTSLPNMPISRDPGEAANQRMYHLSPGQSCTAEELTEDEQVKLAQRIGFIHHLPRSTWDESNISGKKIRECCICMIDFEQDEPIRYLPCMHYYHLDCIDDWLMRSFTCPTCMEPVDAALLSTYDSPELDNIG</sequence>
<keyword evidence="1" id="KW-0479">Metal-binding</keyword>
<dbReference type="Pfam" id="PF13639">
    <property type="entry name" value="zf-RING_2"/>
    <property type="match status" value="1"/>
</dbReference>
<proteinExistence type="evidence at transcript level"/>
<dbReference type="InterPro" id="IPR013083">
    <property type="entry name" value="Znf_RING/FYVE/PHD"/>
</dbReference>
<dbReference type="CDD" id="cd16468">
    <property type="entry name" value="RING-H2_RNF11"/>
    <property type="match status" value="1"/>
</dbReference>
<dbReference type="InterPro" id="IPR052804">
    <property type="entry name" value="UEC_component"/>
</dbReference>
<evidence type="ECO:0000256" key="2">
    <source>
        <dbReference type="ARBA" id="ARBA00022771"/>
    </source>
</evidence>
<keyword evidence="3" id="KW-0862">Zinc</keyword>